<accession>A0A653F2L7</accession>
<feature type="transmembrane region" description="Helical" evidence="2">
    <location>
        <begin position="21"/>
        <end position="42"/>
    </location>
</feature>
<evidence type="ECO:0000256" key="1">
    <source>
        <dbReference type="SAM" id="MobiDB-lite"/>
    </source>
</evidence>
<keyword evidence="2" id="KW-0812">Transmembrane</keyword>
<feature type="region of interest" description="Disordered" evidence="1">
    <location>
        <begin position="296"/>
        <end position="318"/>
    </location>
</feature>
<gene>
    <name evidence="3" type="ORF">BIN_B_05282</name>
</gene>
<sequence>MHINRVWKNRLTTSTRSLGRVAVVVLVASSAINGIALLWQLMFPPQPPPIAAVSRSVINETDPVKAFATICVTSLLTGTTSSAADLTRCYPDGRKYSLPTTTTMTVSNPVAWASRRGPSSPDVTIYSVMVAVAEQPYPSAPKTTAFYQIPVAVYQNAGIQALDRIGRIDTPPPGASLSLGYAVPLTAGSPVFATLSGFVSAFLTTSGGLERFTTTDSGITPVACYSSATINVAQAASQPTDNPADNTELPVHIDVSARRPDYTPVDLSYSLTLRAVGGTWFVTQIDAIPVLADMTATPVPTSPPVSAQPSPPRKDGSR</sequence>
<evidence type="ECO:0000256" key="2">
    <source>
        <dbReference type="SAM" id="Phobius"/>
    </source>
</evidence>
<keyword evidence="2" id="KW-1133">Transmembrane helix</keyword>
<protein>
    <submittedName>
        <fullName evidence="3">Conjugative transposon protein TcpC</fullName>
    </submittedName>
</protein>
<organism evidence="3">
    <name type="scientific">Mycobacterium riyadhense</name>
    <dbReference type="NCBI Taxonomy" id="486698"/>
    <lineage>
        <taxon>Bacteria</taxon>
        <taxon>Bacillati</taxon>
        <taxon>Actinomycetota</taxon>
        <taxon>Actinomycetes</taxon>
        <taxon>Mycobacteriales</taxon>
        <taxon>Mycobacteriaceae</taxon>
        <taxon>Mycobacterium</taxon>
    </lineage>
</organism>
<reference evidence="3" key="1">
    <citation type="submission" date="2019-05" db="EMBL/GenBank/DDBJ databases">
        <authorList>
            <person name="Naeem R."/>
            <person name="Antony C."/>
            <person name="Guan Q."/>
        </authorList>
    </citation>
    <scope>NUCLEOTIDE SEQUENCE</scope>
    <source>
        <strain evidence="3">2</strain>
    </source>
</reference>
<name>A0A653F2L7_9MYCO</name>
<proteinExistence type="predicted"/>
<dbReference type="AlphaFoldDB" id="A0A653F2L7"/>
<keyword evidence="2" id="KW-0472">Membrane</keyword>
<dbReference type="EMBL" id="LR589176">
    <property type="protein sequence ID" value="VTP03860.1"/>
    <property type="molecule type" value="Genomic_DNA"/>
</dbReference>
<evidence type="ECO:0000313" key="3">
    <source>
        <dbReference type="EMBL" id="VTP03860.1"/>
    </source>
</evidence>
<feature type="compositionally biased region" description="Low complexity" evidence="1">
    <location>
        <begin position="296"/>
        <end position="308"/>
    </location>
</feature>